<evidence type="ECO:0000313" key="1">
    <source>
        <dbReference type="EMBL" id="KAJ8685661.1"/>
    </source>
</evidence>
<reference evidence="1" key="1">
    <citation type="submission" date="2023-04" db="EMBL/GenBank/DDBJ databases">
        <title>A chromosome-level genome assembly of the parasitoid wasp Eretmocerus hayati.</title>
        <authorList>
            <person name="Zhong Y."/>
            <person name="Liu S."/>
            <person name="Liu Y."/>
        </authorList>
    </citation>
    <scope>NUCLEOTIDE SEQUENCE</scope>
    <source>
        <strain evidence="1">ZJU_SS_LIU_2023</strain>
    </source>
</reference>
<dbReference type="EMBL" id="CM056741">
    <property type="protein sequence ID" value="KAJ8685661.1"/>
    <property type="molecule type" value="Genomic_DNA"/>
</dbReference>
<gene>
    <name evidence="1" type="ORF">QAD02_021454</name>
</gene>
<protein>
    <submittedName>
        <fullName evidence="1">Uncharacterized protein</fullName>
    </submittedName>
</protein>
<accession>A0ACC2PS64</accession>
<comment type="caution">
    <text evidence="1">The sequence shown here is derived from an EMBL/GenBank/DDBJ whole genome shotgun (WGS) entry which is preliminary data.</text>
</comment>
<proteinExistence type="predicted"/>
<evidence type="ECO:0000313" key="2">
    <source>
        <dbReference type="Proteomes" id="UP001239111"/>
    </source>
</evidence>
<dbReference type="Proteomes" id="UP001239111">
    <property type="component" value="Chromosome 1"/>
</dbReference>
<organism evidence="1 2">
    <name type="scientific">Eretmocerus hayati</name>
    <dbReference type="NCBI Taxonomy" id="131215"/>
    <lineage>
        <taxon>Eukaryota</taxon>
        <taxon>Metazoa</taxon>
        <taxon>Ecdysozoa</taxon>
        <taxon>Arthropoda</taxon>
        <taxon>Hexapoda</taxon>
        <taxon>Insecta</taxon>
        <taxon>Pterygota</taxon>
        <taxon>Neoptera</taxon>
        <taxon>Endopterygota</taxon>
        <taxon>Hymenoptera</taxon>
        <taxon>Apocrita</taxon>
        <taxon>Proctotrupomorpha</taxon>
        <taxon>Chalcidoidea</taxon>
        <taxon>Aphelinidae</taxon>
        <taxon>Aphelininae</taxon>
        <taxon>Eretmocerus</taxon>
    </lineage>
</organism>
<keyword evidence="2" id="KW-1185">Reference proteome</keyword>
<sequence length="279" mass="32870">MDEGGYASEGLASIVEELQKVERKFDTKFEEVKKERGEANNLFKEVVELEERLKRIETLIEEKGEGIHMEVDSNERAKGREICKEAEITELKRRIEEGERRDKRKNIIVSGLKLVDEAWKIKGRDGKEIIAAECENETMKKVIMLNKNKLKGRDMYIDRDMTWQQREVRRKKKERARAENEQGKKAVVKGDILIMNSKVYKWTRGNTVIDYVITNKAGREKMVNMKVGKSLKSDHLPLELSLETRSAMQERVKKQIHMWDEEAVKKYQRNIKNWETEKE</sequence>
<name>A0ACC2PS64_9HYME</name>